<dbReference type="Proteomes" id="UP000654670">
    <property type="component" value="Unassembled WGS sequence"/>
</dbReference>
<gene>
    <name evidence="1" type="ORF">GCM10007968_08770</name>
</gene>
<keyword evidence="2" id="KW-1185">Reference proteome</keyword>
<organism evidence="1 2">
    <name type="scientific">Sporolactobacillus putidus</name>
    <dbReference type="NCBI Taxonomy" id="492735"/>
    <lineage>
        <taxon>Bacteria</taxon>
        <taxon>Bacillati</taxon>
        <taxon>Bacillota</taxon>
        <taxon>Bacilli</taxon>
        <taxon>Bacillales</taxon>
        <taxon>Sporolactobacillaceae</taxon>
        <taxon>Sporolactobacillus</taxon>
    </lineage>
</organism>
<reference evidence="1" key="2">
    <citation type="submission" date="2020-09" db="EMBL/GenBank/DDBJ databases">
        <authorList>
            <person name="Sun Q."/>
            <person name="Ohkuma M."/>
        </authorList>
    </citation>
    <scope>NUCLEOTIDE SEQUENCE</scope>
    <source>
        <strain evidence="1">JCM 15325</strain>
    </source>
</reference>
<proteinExistence type="predicted"/>
<evidence type="ECO:0000313" key="1">
    <source>
        <dbReference type="EMBL" id="GGL46916.1"/>
    </source>
</evidence>
<evidence type="ECO:0000313" key="2">
    <source>
        <dbReference type="Proteomes" id="UP000654670"/>
    </source>
</evidence>
<accession>A0A917S0P4</accession>
<reference evidence="1" key="1">
    <citation type="journal article" date="2014" name="Int. J. Syst. Evol. Microbiol.">
        <title>Complete genome sequence of Corynebacterium casei LMG S-19264T (=DSM 44701T), isolated from a smear-ripened cheese.</title>
        <authorList>
            <consortium name="US DOE Joint Genome Institute (JGI-PGF)"/>
            <person name="Walter F."/>
            <person name="Albersmeier A."/>
            <person name="Kalinowski J."/>
            <person name="Ruckert C."/>
        </authorList>
    </citation>
    <scope>NUCLEOTIDE SEQUENCE</scope>
    <source>
        <strain evidence="1">JCM 15325</strain>
    </source>
</reference>
<protein>
    <submittedName>
        <fullName evidence="1">Uncharacterized protein</fullName>
    </submittedName>
</protein>
<name>A0A917S0P4_9BACL</name>
<sequence>MFYFFFTAFNLPDNKRYVPTINTLQQLLALMKMEMTNDILSYSEVCGCCQGEPSLALTSER</sequence>
<dbReference type="EMBL" id="BMOK01000003">
    <property type="protein sequence ID" value="GGL46916.1"/>
    <property type="molecule type" value="Genomic_DNA"/>
</dbReference>
<comment type="caution">
    <text evidence="1">The sequence shown here is derived from an EMBL/GenBank/DDBJ whole genome shotgun (WGS) entry which is preliminary data.</text>
</comment>
<dbReference type="AlphaFoldDB" id="A0A917S0P4"/>